<dbReference type="SUPFAM" id="SSF52540">
    <property type="entry name" value="P-loop containing nucleoside triphosphate hydrolases"/>
    <property type="match status" value="1"/>
</dbReference>
<gene>
    <name evidence="4" type="ORF">FC65_GL000071</name>
</gene>
<name>A0ABR5PN55_9LACO</name>
<sequence length="246" mass="27647">MKMENTIELKNVSYKRNQRVILANINLEVEKGTTIGLLGENGAGKTTLMRSIAGVAKGARGVIKIKDETGIVERKALVSYTDSLDGFSKGSKITDIVDFYSQVYPDFSTNEYRELSDFLDFGSDQQKLGELSKGMKEKLVISLTLARRASVYLLDEPFEGIDSMTRKKIVNSLIQWKAPDAVMMISDHYISEISGLLDEVAIIKDDHLIAHEKTEKIREQGVSIEDYYEGLYDEEVTTNDESQKNE</sequence>
<dbReference type="InterPro" id="IPR027417">
    <property type="entry name" value="P-loop_NTPase"/>
</dbReference>
<evidence type="ECO:0000256" key="1">
    <source>
        <dbReference type="ARBA" id="ARBA00022741"/>
    </source>
</evidence>
<proteinExistence type="predicted"/>
<dbReference type="EMBL" id="AZFI01000010">
    <property type="protein sequence ID" value="KRM31220.1"/>
    <property type="molecule type" value="Genomic_DNA"/>
</dbReference>
<comment type="caution">
    <text evidence="4">The sequence shown here is derived from an EMBL/GenBank/DDBJ whole genome shotgun (WGS) entry which is preliminary data.</text>
</comment>
<evidence type="ECO:0000313" key="4">
    <source>
        <dbReference type="EMBL" id="KRM31220.1"/>
    </source>
</evidence>
<evidence type="ECO:0000256" key="2">
    <source>
        <dbReference type="ARBA" id="ARBA00022840"/>
    </source>
</evidence>
<accession>A0ABR5PN55</accession>
<dbReference type="GO" id="GO:0005524">
    <property type="term" value="F:ATP binding"/>
    <property type="evidence" value="ECO:0007669"/>
    <property type="project" value="UniProtKB-KW"/>
</dbReference>
<feature type="domain" description="ABC transporter" evidence="3">
    <location>
        <begin position="7"/>
        <end position="230"/>
    </location>
</feature>
<keyword evidence="2 4" id="KW-0067">ATP-binding</keyword>
<keyword evidence="5" id="KW-1185">Reference proteome</keyword>
<keyword evidence="1" id="KW-0547">Nucleotide-binding</keyword>
<reference evidence="4 5" key="1">
    <citation type="journal article" date="2015" name="Genome Announc.">
        <title>Expanding the biotechnology potential of lactobacilli through comparative genomics of 213 strains and associated genera.</title>
        <authorList>
            <person name="Sun Z."/>
            <person name="Harris H.M."/>
            <person name="McCann A."/>
            <person name="Guo C."/>
            <person name="Argimon S."/>
            <person name="Zhang W."/>
            <person name="Yang X."/>
            <person name="Jeffery I.B."/>
            <person name="Cooney J.C."/>
            <person name="Kagawa T.F."/>
            <person name="Liu W."/>
            <person name="Song Y."/>
            <person name="Salvetti E."/>
            <person name="Wrobel A."/>
            <person name="Rasinkangas P."/>
            <person name="Parkhill J."/>
            <person name="Rea M.C."/>
            <person name="O'Sullivan O."/>
            <person name="Ritari J."/>
            <person name="Douillard F.P."/>
            <person name="Paul Ross R."/>
            <person name="Yang R."/>
            <person name="Briner A.E."/>
            <person name="Felis G.E."/>
            <person name="de Vos W.M."/>
            <person name="Barrangou R."/>
            <person name="Klaenhammer T.R."/>
            <person name="Caufield P.W."/>
            <person name="Cui Y."/>
            <person name="Zhang H."/>
            <person name="O'Toole P.W."/>
        </authorList>
    </citation>
    <scope>NUCLEOTIDE SEQUENCE [LARGE SCALE GENOMIC DNA]</scope>
    <source>
        <strain evidence="4 5">DSM 15836</strain>
    </source>
</reference>
<organism evidence="4 5">
    <name type="scientific">Ligilactobacillus acidipiscis DSM 15836</name>
    <dbReference type="NCBI Taxonomy" id="1423716"/>
    <lineage>
        <taxon>Bacteria</taxon>
        <taxon>Bacillati</taxon>
        <taxon>Bacillota</taxon>
        <taxon>Bacilli</taxon>
        <taxon>Lactobacillales</taxon>
        <taxon>Lactobacillaceae</taxon>
        <taxon>Ligilactobacillus</taxon>
    </lineage>
</organism>
<dbReference type="PROSITE" id="PS50893">
    <property type="entry name" value="ABC_TRANSPORTER_2"/>
    <property type="match status" value="1"/>
</dbReference>
<dbReference type="InterPro" id="IPR003593">
    <property type="entry name" value="AAA+_ATPase"/>
</dbReference>
<dbReference type="PANTHER" id="PTHR43158:SF1">
    <property type="entry name" value="ABC TRANSPORTER, ATP-BINDING PROTEIN"/>
    <property type="match status" value="1"/>
</dbReference>
<dbReference type="InterPro" id="IPR003439">
    <property type="entry name" value="ABC_transporter-like_ATP-bd"/>
</dbReference>
<dbReference type="PANTHER" id="PTHR43158">
    <property type="entry name" value="SKFA PEPTIDE EXPORT ATP-BINDING PROTEIN SKFE"/>
    <property type="match status" value="1"/>
</dbReference>
<dbReference type="Pfam" id="PF00005">
    <property type="entry name" value="ABC_tran"/>
    <property type="match status" value="1"/>
</dbReference>
<evidence type="ECO:0000259" key="3">
    <source>
        <dbReference type="PROSITE" id="PS50893"/>
    </source>
</evidence>
<dbReference type="Gene3D" id="3.40.50.300">
    <property type="entry name" value="P-loop containing nucleotide triphosphate hydrolases"/>
    <property type="match status" value="1"/>
</dbReference>
<evidence type="ECO:0000313" key="5">
    <source>
        <dbReference type="Proteomes" id="UP000051217"/>
    </source>
</evidence>
<protein>
    <submittedName>
        <fullName evidence="4">ABC transporter, ATP-binding protein</fullName>
    </submittedName>
</protein>
<dbReference type="SMART" id="SM00382">
    <property type="entry name" value="AAA"/>
    <property type="match status" value="1"/>
</dbReference>
<dbReference type="Proteomes" id="UP000051217">
    <property type="component" value="Unassembled WGS sequence"/>
</dbReference>